<dbReference type="InterPro" id="IPR014721">
    <property type="entry name" value="Ribsml_uS5_D2-typ_fold_subgr"/>
</dbReference>
<sequence>MNLSFNRELRLLTPEQFKNVFKDPIPAASPQITILAKPNGLDHPRLGLAIPKKHVKLAVGRNRIRRVTREHFRLHQHDLPALDFVVIAKGGSGTLSNEALNKLLGKLWQRVIRRYNG</sequence>
<dbReference type="Gene3D" id="3.30.230.10">
    <property type="match status" value="1"/>
</dbReference>
<comment type="caution">
    <text evidence="9">The sequence shown here is derived from an EMBL/GenBank/DDBJ whole genome shotgun (WGS) entry which is preliminary data.</text>
</comment>
<dbReference type="InterPro" id="IPR020568">
    <property type="entry name" value="Ribosomal_Su5_D2-typ_SF"/>
</dbReference>
<proteinExistence type="inferred from homology"/>
<comment type="catalytic activity">
    <reaction evidence="7">
        <text>Endonucleolytic cleavage of RNA, removing 5'-extranucleotides from tRNA precursor.</text>
        <dbReference type="EC" id="3.1.26.5"/>
    </reaction>
</comment>
<dbReference type="GO" id="GO:0001682">
    <property type="term" value="P:tRNA 5'-leader removal"/>
    <property type="evidence" value="ECO:0007669"/>
    <property type="project" value="UniProtKB-UniRule"/>
</dbReference>
<dbReference type="EC" id="3.1.26.5" evidence="7 8"/>
<dbReference type="OrthoDB" id="9796422at2"/>
<dbReference type="InterPro" id="IPR020539">
    <property type="entry name" value="RNase_P_CS"/>
</dbReference>
<dbReference type="GO" id="GO:0000049">
    <property type="term" value="F:tRNA binding"/>
    <property type="evidence" value="ECO:0007669"/>
    <property type="project" value="UniProtKB-UniRule"/>
</dbReference>
<dbReference type="InterPro" id="IPR000100">
    <property type="entry name" value="RNase_P"/>
</dbReference>
<accession>A0A418YEE4</accession>
<dbReference type="GO" id="GO:0004526">
    <property type="term" value="F:ribonuclease P activity"/>
    <property type="evidence" value="ECO:0007669"/>
    <property type="project" value="UniProtKB-UniRule"/>
</dbReference>
<dbReference type="EMBL" id="QZCH01000013">
    <property type="protein sequence ID" value="RJG47513.1"/>
    <property type="molecule type" value="Genomic_DNA"/>
</dbReference>
<evidence type="ECO:0000256" key="5">
    <source>
        <dbReference type="ARBA" id="ARBA00022801"/>
    </source>
</evidence>
<keyword evidence="3 7" id="KW-0540">Nuclease</keyword>
<evidence type="ECO:0000256" key="8">
    <source>
        <dbReference type="NCBIfam" id="TIGR00188"/>
    </source>
</evidence>
<reference evidence="9 10" key="2">
    <citation type="submission" date="2019-01" db="EMBL/GenBank/DDBJ databases">
        <title>Motilimonas pumilus sp. nov., isolated from the gut of sea cucumber (Apostichopus japonicus).</title>
        <authorList>
            <person name="Wang F.-Q."/>
            <person name="Ren L.-H."/>
            <person name="Lin Y.-W."/>
            <person name="Sun G.-H."/>
            <person name="Du Z.-J."/>
            <person name="Zhao J.-X."/>
            <person name="Liu X.-J."/>
            <person name="Liu L.-J."/>
        </authorList>
    </citation>
    <scope>NUCLEOTIDE SEQUENCE [LARGE SCALE GENOMIC DNA]</scope>
    <source>
        <strain evidence="9 10">PLHSC7-2</strain>
    </source>
</reference>
<dbReference type="AlphaFoldDB" id="A0A418YEE4"/>
<evidence type="ECO:0000256" key="2">
    <source>
        <dbReference type="ARBA" id="ARBA00022694"/>
    </source>
</evidence>
<dbReference type="GO" id="GO:0042781">
    <property type="term" value="F:3'-tRNA processing endoribonuclease activity"/>
    <property type="evidence" value="ECO:0007669"/>
    <property type="project" value="TreeGrafter"/>
</dbReference>
<dbReference type="PANTHER" id="PTHR33992">
    <property type="entry name" value="RIBONUCLEASE P PROTEIN COMPONENT"/>
    <property type="match status" value="1"/>
</dbReference>
<dbReference type="GO" id="GO:0030677">
    <property type="term" value="C:ribonuclease P complex"/>
    <property type="evidence" value="ECO:0007669"/>
    <property type="project" value="TreeGrafter"/>
</dbReference>
<keyword evidence="6 7" id="KW-0694">RNA-binding</keyword>
<gene>
    <name evidence="7" type="primary">rnpA</name>
    <name evidence="9" type="ORF">D1Z90_11045</name>
</gene>
<keyword evidence="10" id="KW-1185">Reference proteome</keyword>
<evidence type="ECO:0000256" key="3">
    <source>
        <dbReference type="ARBA" id="ARBA00022722"/>
    </source>
</evidence>
<keyword evidence="4 7" id="KW-0255">Endonuclease</keyword>
<evidence type="ECO:0000256" key="1">
    <source>
        <dbReference type="ARBA" id="ARBA00002663"/>
    </source>
</evidence>
<dbReference type="NCBIfam" id="TIGR00188">
    <property type="entry name" value="rnpA"/>
    <property type="match status" value="1"/>
</dbReference>
<keyword evidence="5 7" id="KW-0378">Hydrolase</keyword>
<evidence type="ECO:0000256" key="7">
    <source>
        <dbReference type="HAMAP-Rule" id="MF_00227"/>
    </source>
</evidence>
<comment type="subunit">
    <text evidence="7">Consists of a catalytic RNA component (M1 or rnpB) and a protein subunit.</text>
</comment>
<dbReference type="Pfam" id="PF00825">
    <property type="entry name" value="Ribonuclease_P"/>
    <property type="match status" value="1"/>
</dbReference>
<organism evidence="9 10">
    <name type="scientific">Motilimonas pumila</name>
    <dbReference type="NCBI Taxonomy" id="2303987"/>
    <lineage>
        <taxon>Bacteria</taxon>
        <taxon>Pseudomonadati</taxon>
        <taxon>Pseudomonadota</taxon>
        <taxon>Gammaproteobacteria</taxon>
        <taxon>Alteromonadales</taxon>
        <taxon>Alteromonadales genera incertae sedis</taxon>
        <taxon>Motilimonas</taxon>
    </lineage>
</organism>
<comment type="similarity">
    <text evidence="7">Belongs to the RnpA family.</text>
</comment>
<evidence type="ECO:0000313" key="10">
    <source>
        <dbReference type="Proteomes" id="UP000283255"/>
    </source>
</evidence>
<comment type="function">
    <text evidence="1 7">RNaseP catalyzes the removal of the 5'-leader sequence from pre-tRNA to produce the mature 5'-terminus. It can also cleave other RNA substrates such as 4.5S RNA. The protein component plays an auxiliary but essential role in vivo by binding to the 5'-leader sequence and broadening the substrate specificity of the ribozyme.</text>
</comment>
<evidence type="ECO:0000256" key="4">
    <source>
        <dbReference type="ARBA" id="ARBA00022759"/>
    </source>
</evidence>
<reference evidence="9 10" key="1">
    <citation type="submission" date="2018-09" db="EMBL/GenBank/DDBJ databases">
        <authorList>
            <person name="Wang F."/>
        </authorList>
    </citation>
    <scope>NUCLEOTIDE SEQUENCE [LARGE SCALE GENOMIC DNA]</scope>
    <source>
        <strain evidence="9 10">PLHSC7-2</strain>
    </source>
</reference>
<dbReference type="PANTHER" id="PTHR33992:SF1">
    <property type="entry name" value="RIBONUCLEASE P PROTEIN COMPONENT"/>
    <property type="match status" value="1"/>
</dbReference>
<evidence type="ECO:0000256" key="6">
    <source>
        <dbReference type="ARBA" id="ARBA00022884"/>
    </source>
</evidence>
<dbReference type="SUPFAM" id="SSF54211">
    <property type="entry name" value="Ribosomal protein S5 domain 2-like"/>
    <property type="match status" value="1"/>
</dbReference>
<evidence type="ECO:0000313" key="9">
    <source>
        <dbReference type="EMBL" id="RJG47513.1"/>
    </source>
</evidence>
<protein>
    <recommendedName>
        <fullName evidence="7 8">Ribonuclease P protein component</fullName>
        <shortName evidence="7">RNase P protein</shortName>
        <shortName evidence="7">RNaseP protein</shortName>
        <ecNumber evidence="7 8">3.1.26.5</ecNumber>
    </recommendedName>
    <alternativeName>
        <fullName evidence="7">Protein C5</fullName>
    </alternativeName>
</protein>
<dbReference type="PROSITE" id="PS00648">
    <property type="entry name" value="RIBONUCLEASE_P"/>
    <property type="match status" value="1"/>
</dbReference>
<dbReference type="HAMAP" id="MF_00227">
    <property type="entry name" value="RNase_P"/>
    <property type="match status" value="1"/>
</dbReference>
<keyword evidence="2 7" id="KW-0819">tRNA processing</keyword>
<dbReference type="Proteomes" id="UP000283255">
    <property type="component" value="Unassembled WGS sequence"/>
</dbReference>
<name>A0A418YEE4_9GAMM</name>